<dbReference type="EC" id="5.2.1.8" evidence="3 6"/>
<dbReference type="CDD" id="cd00317">
    <property type="entry name" value="cyclophilin"/>
    <property type="match status" value="1"/>
</dbReference>
<evidence type="ECO:0000313" key="11">
    <source>
        <dbReference type="Proteomes" id="UP000293952"/>
    </source>
</evidence>
<dbReference type="GO" id="GO:0006457">
    <property type="term" value="P:protein folding"/>
    <property type="evidence" value="ECO:0007669"/>
    <property type="project" value="InterPro"/>
</dbReference>
<dbReference type="PANTHER" id="PTHR45625:SF4">
    <property type="entry name" value="PEPTIDYLPROLYL ISOMERASE DOMAIN AND WD REPEAT-CONTAINING PROTEIN 1"/>
    <property type="match status" value="1"/>
</dbReference>
<evidence type="ECO:0000256" key="5">
    <source>
        <dbReference type="ARBA" id="ARBA00023235"/>
    </source>
</evidence>
<evidence type="ECO:0000256" key="3">
    <source>
        <dbReference type="ARBA" id="ARBA00013194"/>
    </source>
</evidence>
<dbReference type="InterPro" id="IPR046357">
    <property type="entry name" value="PPIase_dom_sf"/>
</dbReference>
<dbReference type="InterPro" id="IPR002130">
    <property type="entry name" value="Cyclophilin-type_PPIase_dom"/>
</dbReference>
<comment type="catalytic activity">
    <reaction evidence="1 6">
        <text>[protein]-peptidylproline (omega=180) = [protein]-peptidylproline (omega=0)</text>
        <dbReference type="Rhea" id="RHEA:16237"/>
        <dbReference type="Rhea" id="RHEA-COMP:10747"/>
        <dbReference type="Rhea" id="RHEA-COMP:10748"/>
        <dbReference type="ChEBI" id="CHEBI:83833"/>
        <dbReference type="ChEBI" id="CHEBI:83834"/>
        <dbReference type="EC" id="5.2.1.8"/>
    </reaction>
</comment>
<accession>A0A4Q4KR92</accession>
<dbReference type="Pfam" id="PF00254">
    <property type="entry name" value="FKBP_C"/>
    <property type="match status" value="1"/>
</dbReference>
<proteinExistence type="inferred from homology"/>
<evidence type="ECO:0000259" key="8">
    <source>
        <dbReference type="PROSITE" id="PS50059"/>
    </source>
</evidence>
<dbReference type="AlphaFoldDB" id="A0A4Q4KR92"/>
<evidence type="ECO:0000256" key="1">
    <source>
        <dbReference type="ARBA" id="ARBA00000971"/>
    </source>
</evidence>
<keyword evidence="5 6" id="KW-0413">Isomerase</keyword>
<dbReference type="RefSeq" id="WP_130091932.1">
    <property type="nucleotide sequence ID" value="NZ_SETE01000001.1"/>
</dbReference>
<evidence type="ECO:0000313" key="10">
    <source>
        <dbReference type="EMBL" id="RYM35565.1"/>
    </source>
</evidence>
<keyword evidence="7" id="KW-0175">Coiled coil</keyword>
<dbReference type="InterPro" id="IPR001179">
    <property type="entry name" value="PPIase_FKBP_dom"/>
</dbReference>
<dbReference type="SUPFAM" id="SSF50891">
    <property type="entry name" value="Cyclophilin-like"/>
    <property type="match status" value="1"/>
</dbReference>
<dbReference type="PROSITE" id="PS00170">
    <property type="entry name" value="CSA_PPIASE_1"/>
    <property type="match status" value="1"/>
</dbReference>
<dbReference type="GO" id="GO:0003755">
    <property type="term" value="F:peptidyl-prolyl cis-trans isomerase activity"/>
    <property type="evidence" value="ECO:0007669"/>
    <property type="project" value="UniProtKB-KW"/>
</dbReference>
<keyword evidence="11" id="KW-1185">Reference proteome</keyword>
<protein>
    <recommendedName>
        <fullName evidence="3 6">peptidylprolyl isomerase</fullName>
        <ecNumber evidence="3 6">5.2.1.8</ecNumber>
    </recommendedName>
</protein>
<reference evidence="10 11" key="1">
    <citation type="submission" date="2019-02" db="EMBL/GenBank/DDBJ databases">
        <title>Genome sequence of the sea-ice species Brumimicrobium glaciale.</title>
        <authorList>
            <person name="Bowman J.P."/>
        </authorList>
    </citation>
    <scope>NUCLEOTIDE SEQUENCE [LARGE SCALE GENOMIC DNA]</scope>
    <source>
        <strain evidence="10 11">IC156</strain>
    </source>
</reference>
<keyword evidence="4 6" id="KW-0697">Rotamase</keyword>
<evidence type="ECO:0000256" key="7">
    <source>
        <dbReference type="SAM" id="Coils"/>
    </source>
</evidence>
<dbReference type="PRINTS" id="PR00153">
    <property type="entry name" value="CSAPPISMRASE"/>
</dbReference>
<evidence type="ECO:0000256" key="4">
    <source>
        <dbReference type="ARBA" id="ARBA00023110"/>
    </source>
</evidence>
<feature type="domain" description="PPIase cyclophilin-type" evidence="9">
    <location>
        <begin position="39"/>
        <end position="168"/>
    </location>
</feature>
<feature type="domain" description="PPIase FKBP-type" evidence="8">
    <location>
        <begin position="274"/>
        <end position="362"/>
    </location>
</feature>
<comment type="similarity">
    <text evidence="2">Belongs to the cyclophilin-type PPIase family.</text>
</comment>
<dbReference type="InterPro" id="IPR029000">
    <property type="entry name" value="Cyclophilin-like_dom_sf"/>
</dbReference>
<dbReference type="EMBL" id="SETE01000001">
    <property type="protein sequence ID" value="RYM35565.1"/>
    <property type="molecule type" value="Genomic_DNA"/>
</dbReference>
<sequence length="364" mass="40899">MRLLFTIVFALSFTFLSIAQSKELKLEKGLYANISTNKGAIFLKLHHEEAPLTVANFVGLAEGKLKVFDSIKIKEPYYDGVVFHRVINNFMIQGGDPTGTGNGGPGYRFWDEADNGVEHMKGSLSMANAGPNTNGSQFFITHLATPHLNGKHTVFGQVLAGQDVVDLIVQGDTIKSIEIVKKGLKYKWFYNPSKVFKAEYEAKEAIVEVERLKAEKLKAQNKVRMIEAKAKSEEEYKTYFYDLVKEMEPNAIQTESGLVYVMHKEGEGELAERGDDVSLHYLGEAVFGEKFDSSYDRNAPLDFKYLEMGLIPGFNEGVGLSKQGTKIDLYIPYFLGYGKNGRQPTIQPYADLIFRIEMLKLKKN</sequence>
<dbReference type="PROSITE" id="PS50072">
    <property type="entry name" value="CSA_PPIASE_2"/>
    <property type="match status" value="1"/>
</dbReference>
<feature type="coiled-coil region" evidence="7">
    <location>
        <begin position="195"/>
        <end position="229"/>
    </location>
</feature>
<gene>
    <name evidence="10" type="ORF">ERX46_00835</name>
</gene>
<evidence type="ECO:0000256" key="2">
    <source>
        <dbReference type="ARBA" id="ARBA00007365"/>
    </source>
</evidence>
<dbReference type="Proteomes" id="UP000293952">
    <property type="component" value="Unassembled WGS sequence"/>
</dbReference>
<evidence type="ECO:0000259" key="9">
    <source>
        <dbReference type="PROSITE" id="PS50072"/>
    </source>
</evidence>
<organism evidence="10 11">
    <name type="scientific">Brumimicrobium glaciale</name>
    <dbReference type="NCBI Taxonomy" id="200475"/>
    <lineage>
        <taxon>Bacteria</taxon>
        <taxon>Pseudomonadati</taxon>
        <taxon>Bacteroidota</taxon>
        <taxon>Flavobacteriia</taxon>
        <taxon>Flavobacteriales</taxon>
        <taxon>Crocinitomicaceae</taxon>
        <taxon>Brumimicrobium</taxon>
    </lineage>
</organism>
<dbReference type="PANTHER" id="PTHR45625">
    <property type="entry name" value="PEPTIDYL-PROLYL CIS-TRANS ISOMERASE-RELATED"/>
    <property type="match status" value="1"/>
</dbReference>
<dbReference type="OrthoDB" id="9807797at2"/>
<dbReference type="InterPro" id="IPR044666">
    <property type="entry name" value="Cyclophilin_A-like"/>
</dbReference>
<dbReference type="Gene3D" id="2.40.100.10">
    <property type="entry name" value="Cyclophilin-like"/>
    <property type="match status" value="1"/>
</dbReference>
<dbReference type="Gene3D" id="3.10.50.40">
    <property type="match status" value="1"/>
</dbReference>
<evidence type="ECO:0000256" key="6">
    <source>
        <dbReference type="PROSITE-ProRule" id="PRU00277"/>
    </source>
</evidence>
<dbReference type="PROSITE" id="PS50059">
    <property type="entry name" value="FKBP_PPIASE"/>
    <property type="match status" value="1"/>
</dbReference>
<dbReference type="Pfam" id="PF00160">
    <property type="entry name" value="Pro_isomerase"/>
    <property type="match status" value="1"/>
</dbReference>
<comment type="caution">
    <text evidence="10">The sequence shown here is derived from an EMBL/GenBank/DDBJ whole genome shotgun (WGS) entry which is preliminary data.</text>
</comment>
<name>A0A4Q4KR92_9FLAO</name>
<dbReference type="InterPro" id="IPR020892">
    <property type="entry name" value="Cyclophilin-type_PPIase_CS"/>
</dbReference>
<dbReference type="SUPFAM" id="SSF54534">
    <property type="entry name" value="FKBP-like"/>
    <property type="match status" value="1"/>
</dbReference>